<organism evidence="2 3">
    <name type="scientific">Clostridium beijerinckii</name>
    <name type="common">Clostridium MP</name>
    <dbReference type="NCBI Taxonomy" id="1520"/>
    <lineage>
        <taxon>Bacteria</taxon>
        <taxon>Bacillati</taxon>
        <taxon>Bacillota</taxon>
        <taxon>Clostridia</taxon>
        <taxon>Eubacteriales</taxon>
        <taxon>Clostridiaceae</taxon>
        <taxon>Clostridium</taxon>
    </lineage>
</organism>
<name>A0AAX0BBM3_CLOBE</name>
<sequence length="65" mass="7483">MKDKSLIKNSTREERQKRVNGAIAIQMTEGPAPPKEAMDLYQKYIDGAMEIDEILKILIEKYTVK</sequence>
<gene>
    <name evidence="2" type="ORF">B0H41_006222</name>
</gene>
<dbReference type="InterPro" id="IPR041535">
    <property type="entry name" value="VbhA"/>
</dbReference>
<evidence type="ECO:0000313" key="3">
    <source>
        <dbReference type="Proteomes" id="UP001193748"/>
    </source>
</evidence>
<dbReference type="InterPro" id="IPR033788">
    <property type="entry name" value="VbhA-like"/>
</dbReference>
<evidence type="ECO:0000313" key="2">
    <source>
        <dbReference type="EMBL" id="NRT92391.1"/>
    </source>
</evidence>
<dbReference type="CDD" id="cd11586">
    <property type="entry name" value="VbhA_like"/>
    <property type="match status" value="1"/>
</dbReference>
<dbReference type="Pfam" id="PF18495">
    <property type="entry name" value="VbhA"/>
    <property type="match status" value="1"/>
</dbReference>
<dbReference type="Gene3D" id="1.10.8.1050">
    <property type="entry name" value="Antitoxin VbhA-like"/>
    <property type="match status" value="1"/>
</dbReference>
<dbReference type="Proteomes" id="UP001193748">
    <property type="component" value="Unassembled WGS sequence"/>
</dbReference>
<reference evidence="2" key="1">
    <citation type="submission" date="2020-05" db="EMBL/GenBank/DDBJ databases">
        <authorList>
            <person name="Brown S."/>
            <person name="Huntemann M."/>
            <person name="Clum A."/>
            <person name="Spunde A."/>
            <person name="Palaniappan K."/>
            <person name="Ritter S."/>
            <person name="Mikhailova N."/>
            <person name="Chen I.-M."/>
            <person name="Stamatis D."/>
            <person name="Reddy T."/>
            <person name="O'Malley R."/>
            <person name="Daum C."/>
            <person name="Shapiro N."/>
            <person name="Ivanova N."/>
            <person name="Kyrpides N."/>
            <person name="Woyke T."/>
        </authorList>
    </citation>
    <scope>NUCLEOTIDE SEQUENCE</scope>
    <source>
        <strain evidence="2">DJ080</strain>
    </source>
</reference>
<dbReference type="InterPro" id="IPR043038">
    <property type="entry name" value="VbhA_sf"/>
</dbReference>
<dbReference type="EMBL" id="JABSWW010000003">
    <property type="protein sequence ID" value="NRT92391.1"/>
    <property type="molecule type" value="Genomic_DNA"/>
</dbReference>
<proteinExistence type="predicted"/>
<accession>A0AAX0BBM3</accession>
<dbReference type="AlphaFoldDB" id="A0AAX0BBM3"/>
<comment type="caution">
    <text evidence="2">The sequence shown here is derived from an EMBL/GenBank/DDBJ whole genome shotgun (WGS) entry which is preliminary data.</text>
</comment>
<reference evidence="2" key="2">
    <citation type="journal article" date="2022" name="Nat. Biotechnol.">
        <title>Carbon-negative production of acetone and isopropanol by gas fermentation at industrial pilot scale.</title>
        <authorList>
            <person name="Liew F.E."/>
            <person name="Nogle R."/>
            <person name="Abdalla T."/>
            <person name="Rasor B.J."/>
            <person name="Canter C."/>
            <person name="Jensen R.O."/>
            <person name="Wang L."/>
            <person name="Strutz J."/>
            <person name="Chirania P."/>
            <person name="De Tissera S."/>
            <person name="Mueller A.P."/>
            <person name="Ruan Z."/>
            <person name="Gao A."/>
            <person name="Tran L."/>
            <person name="Engle N.L."/>
            <person name="Bromley J.C."/>
            <person name="Daniell J."/>
            <person name="Conrado R."/>
            <person name="Tschaplinski T.J."/>
            <person name="Giannone R.J."/>
            <person name="Hettich R.L."/>
            <person name="Karim A.S."/>
            <person name="Simpson S.D."/>
            <person name="Brown S.D."/>
            <person name="Leang C."/>
            <person name="Jewett M.C."/>
            <person name="Kopke M."/>
        </authorList>
    </citation>
    <scope>NUCLEOTIDE SEQUENCE</scope>
    <source>
        <strain evidence="2">DJ080</strain>
    </source>
</reference>
<evidence type="ECO:0000259" key="1">
    <source>
        <dbReference type="Pfam" id="PF18495"/>
    </source>
</evidence>
<feature type="domain" description="Antitoxin VbhA" evidence="1">
    <location>
        <begin position="15"/>
        <end position="60"/>
    </location>
</feature>
<protein>
    <recommendedName>
        <fullName evidence="1">Antitoxin VbhA domain-containing protein</fullName>
    </recommendedName>
</protein>
<dbReference type="RefSeq" id="WP_173706855.1">
    <property type="nucleotide sequence ID" value="NZ_JABSWK010000003.1"/>
</dbReference>